<feature type="DNA-binding region" description="H-T-H motif" evidence="4">
    <location>
        <begin position="48"/>
        <end position="67"/>
    </location>
</feature>
<keyword evidence="1" id="KW-0805">Transcription regulation</keyword>
<feature type="compositionally biased region" description="Basic and acidic residues" evidence="5">
    <location>
        <begin position="14"/>
        <end position="23"/>
    </location>
</feature>
<reference evidence="7" key="1">
    <citation type="submission" date="2022-03" db="EMBL/GenBank/DDBJ databases">
        <title>Streptomyces 7R015 and 7R016 isolated from Barleria lupulina in Thailand.</title>
        <authorList>
            <person name="Kanchanasin P."/>
            <person name="Phongsopitanun W."/>
            <person name="Tanasupawat S."/>
        </authorList>
    </citation>
    <scope>NUCLEOTIDE SEQUENCE</scope>
    <source>
        <strain evidence="7">7R015</strain>
    </source>
</reference>
<accession>A0ABS9Y8J3</accession>
<keyword evidence="8" id="KW-1185">Reference proteome</keyword>
<dbReference type="Proteomes" id="UP001165269">
    <property type="component" value="Unassembled WGS sequence"/>
</dbReference>
<evidence type="ECO:0000313" key="7">
    <source>
        <dbReference type="EMBL" id="MCI3273544.1"/>
    </source>
</evidence>
<dbReference type="Pfam" id="PF00440">
    <property type="entry name" value="TetR_N"/>
    <property type="match status" value="1"/>
</dbReference>
<dbReference type="PANTHER" id="PTHR30055:SF234">
    <property type="entry name" value="HTH-TYPE TRANSCRIPTIONAL REGULATOR BETI"/>
    <property type="match status" value="1"/>
</dbReference>
<dbReference type="InterPro" id="IPR050109">
    <property type="entry name" value="HTH-type_TetR-like_transc_reg"/>
</dbReference>
<keyword evidence="2 4" id="KW-0238">DNA-binding</keyword>
<proteinExistence type="predicted"/>
<dbReference type="SUPFAM" id="SSF46689">
    <property type="entry name" value="Homeodomain-like"/>
    <property type="match status" value="1"/>
</dbReference>
<protein>
    <submittedName>
        <fullName evidence="7">TetR family transcriptional regulator</fullName>
    </submittedName>
</protein>
<keyword evidence="3" id="KW-0804">Transcription</keyword>
<evidence type="ECO:0000256" key="3">
    <source>
        <dbReference type="ARBA" id="ARBA00023163"/>
    </source>
</evidence>
<evidence type="ECO:0000259" key="6">
    <source>
        <dbReference type="PROSITE" id="PS50977"/>
    </source>
</evidence>
<sequence>MGVNSSAAGRGRRRYDSPLRDQRARQTRQAIVAAANRLFVARGYAATSFADIAANAAVARPTVFAAFGSKAALLREVVDQALAGDDEPVPVAERPWFRPVREGRTPQAVLDAYAEVCRIIGGRAAEVFEAVRRAADEGPEPADLWETMQRNRRAGATMVIDLIEALEPGPRPLDRERAVDVVWMFNDPSHYQSLVRACGWSEQEYTAWIADQMHHGLGLDDPRPAHGSAVRNEDNA</sequence>
<dbReference type="PANTHER" id="PTHR30055">
    <property type="entry name" value="HTH-TYPE TRANSCRIPTIONAL REGULATOR RUTR"/>
    <property type="match status" value="1"/>
</dbReference>
<dbReference type="EMBL" id="JALDAY010000006">
    <property type="protein sequence ID" value="MCI3273544.1"/>
    <property type="molecule type" value="Genomic_DNA"/>
</dbReference>
<dbReference type="InterPro" id="IPR001647">
    <property type="entry name" value="HTH_TetR"/>
</dbReference>
<organism evidence="7 8">
    <name type="scientific">Streptomyces cylindrosporus</name>
    <dbReference type="NCBI Taxonomy" id="2927583"/>
    <lineage>
        <taxon>Bacteria</taxon>
        <taxon>Bacillati</taxon>
        <taxon>Actinomycetota</taxon>
        <taxon>Actinomycetes</taxon>
        <taxon>Kitasatosporales</taxon>
        <taxon>Streptomycetaceae</taxon>
        <taxon>Streptomyces</taxon>
    </lineage>
</organism>
<dbReference type="InterPro" id="IPR009057">
    <property type="entry name" value="Homeodomain-like_sf"/>
</dbReference>
<feature type="region of interest" description="Disordered" evidence="5">
    <location>
        <begin position="1"/>
        <end position="23"/>
    </location>
</feature>
<evidence type="ECO:0000256" key="4">
    <source>
        <dbReference type="PROSITE-ProRule" id="PRU00335"/>
    </source>
</evidence>
<name>A0ABS9Y8J3_9ACTN</name>
<feature type="domain" description="HTH tetR-type" evidence="6">
    <location>
        <begin position="25"/>
        <end position="85"/>
    </location>
</feature>
<comment type="caution">
    <text evidence="7">The sequence shown here is derived from an EMBL/GenBank/DDBJ whole genome shotgun (WGS) entry which is preliminary data.</text>
</comment>
<evidence type="ECO:0000313" key="8">
    <source>
        <dbReference type="Proteomes" id="UP001165269"/>
    </source>
</evidence>
<dbReference type="PROSITE" id="PS50977">
    <property type="entry name" value="HTH_TETR_2"/>
    <property type="match status" value="1"/>
</dbReference>
<dbReference type="RefSeq" id="WP_242766798.1">
    <property type="nucleotide sequence ID" value="NZ_JALDAY010000006.1"/>
</dbReference>
<evidence type="ECO:0000256" key="1">
    <source>
        <dbReference type="ARBA" id="ARBA00023015"/>
    </source>
</evidence>
<dbReference type="Gene3D" id="1.10.357.10">
    <property type="entry name" value="Tetracycline Repressor, domain 2"/>
    <property type="match status" value="1"/>
</dbReference>
<gene>
    <name evidence="7" type="ORF">MQP27_20840</name>
</gene>
<evidence type="ECO:0000256" key="5">
    <source>
        <dbReference type="SAM" id="MobiDB-lite"/>
    </source>
</evidence>
<evidence type="ECO:0000256" key="2">
    <source>
        <dbReference type="ARBA" id="ARBA00023125"/>
    </source>
</evidence>
<dbReference type="PRINTS" id="PR00455">
    <property type="entry name" value="HTHTETR"/>
</dbReference>